<dbReference type="EMBL" id="VBQZ03000023">
    <property type="protein sequence ID" value="MXQ84958.1"/>
    <property type="molecule type" value="Genomic_DNA"/>
</dbReference>
<dbReference type="AlphaFoldDB" id="A0A6B0R452"/>
<reference evidence="2" key="1">
    <citation type="submission" date="2019-10" db="EMBL/GenBank/DDBJ databases">
        <title>The sequence and de novo assembly of the wild yak genome.</title>
        <authorList>
            <person name="Liu Y."/>
        </authorList>
    </citation>
    <scope>NUCLEOTIDE SEQUENCE [LARGE SCALE GENOMIC DNA]</scope>
    <source>
        <strain evidence="2">WY2019</strain>
    </source>
</reference>
<feature type="region of interest" description="Disordered" evidence="1">
    <location>
        <begin position="26"/>
        <end position="61"/>
    </location>
</feature>
<comment type="caution">
    <text evidence="2">The sequence shown here is derived from an EMBL/GenBank/DDBJ whole genome shotgun (WGS) entry which is preliminary data.</text>
</comment>
<protein>
    <submittedName>
        <fullName evidence="2">Uncharacterized protein</fullName>
    </submittedName>
</protein>
<name>A0A6B0R452_9CETA</name>
<sequence>MGTGIVKATEGRRTRRPTLALWAVQSQKNKKIPTPSPRKPKPLLAEGDINQNNFYNSSKGQLTSPDFQTLLKDLLLNPSVPQRHTGYTPGHLLWQPKRGGLQKDLDVKPAADGQGVAAAMKQGTARESRPPMHGTTIKENAWVILSSIWDRIRKNKYRPDLQRDRHPALLEVCDREDKVDLPH</sequence>
<organism evidence="2 3">
    <name type="scientific">Bos mutus</name>
    <name type="common">wild yak</name>
    <dbReference type="NCBI Taxonomy" id="72004"/>
    <lineage>
        <taxon>Eukaryota</taxon>
        <taxon>Metazoa</taxon>
        <taxon>Chordata</taxon>
        <taxon>Craniata</taxon>
        <taxon>Vertebrata</taxon>
        <taxon>Euteleostomi</taxon>
        <taxon>Mammalia</taxon>
        <taxon>Eutheria</taxon>
        <taxon>Laurasiatheria</taxon>
        <taxon>Artiodactyla</taxon>
        <taxon>Ruminantia</taxon>
        <taxon>Pecora</taxon>
        <taxon>Bovidae</taxon>
        <taxon>Bovinae</taxon>
        <taxon>Bos</taxon>
    </lineage>
</organism>
<gene>
    <name evidence="2" type="ORF">E5288_WYG021505</name>
</gene>
<proteinExistence type="predicted"/>
<accession>A0A6B0R452</accession>
<dbReference type="Proteomes" id="UP000322234">
    <property type="component" value="Unassembled WGS sequence"/>
</dbReference>
<dbReference type="Gene3D" id="3.30.390.110">
    <property type="match status" value="1"/>
</dbReference>
<evidence type="ECO:0000313" key="2">
    <source>
        <dbReference type="EMBL" id="MXQ84958.1"/>
    </source>
</evidence>
<feature type="compositionally biased region" description="Polar residues" evidence="1">
    <location>
        <begin position="49"/>
        <end position="61"/>
    </location>
</feature>
<evidence type="ECO:0000313" key="3">
    <source>
        <dbReference type="Proteomes" id="UP000322234"/>
    </source>
</evidence>
<evidence type="ECO:0000256" key="1">
    <source>
        <dbReference type="SAM" id="MobiDB-lite"/>
    </source>
</evidence>
<keyword evidence="3" id="KW-1185">Reference proteome</keyword>